<protein>
    <submittedName>
        <fullName evidence="2">Uncharacterized protein</fullName>
    </submittedName>
</protein>
<evidence type="ECO:0000313" key="2">
    <source>
        <dbReference type="EMBL" id="MCJ2380669.1"/>
    </source>
</evidence>
<dbReference type="RefSeq" id="WP_243324780.1">
    <property type="nucleotide sequence ID" value="NZ_JAKZMM010000018.1"/>
</dbReference>
<keyword evidence="3" id="KW-1185">Reference proteome</keyword>
<feature type="transmembrane region" description="Helical" evidence="1">
    <location>
        <begin position="80"/>
        <end position="100"/>
    </location>
</feature>
<accession>A0ABT0C0X5</accession>
<comment type="caution">
    <text evidence="2">The sequence shown here is derived from an EMBL/GenBank/DDBJ whole genome shotgun (WGS) entry which is preliminary data.</text>
</comment>
<feature type="transmembrane region" description="Helical" evidence="1">
    <location>
        <begin position="49"/>
        <end position="68"/>
    </location>
</feature>
<organism evidence="2 3">
    <name type="scientific">Parabacteroides faecalis</name>
    <dbReference type="NCBI Taxonomy" id="2924040"/>
    <lineage>
        <taxon>Bacteria</taxon>
        <taxon>Pseudomonadati</taxon>
        <taxon>Bacteroidota</taxon>
        <taxon>Bacteroidia</taxon>
        <taxon>Bacteroidales</taxon>
        <taxon>Tannerellaceae</taxon>
        <taxon>Parabacteroides</taxon>
    </lineage>
</organism>
<keyword evidence="1" id="KW-0472">Membrane</keyword>
<keyword evidence="1" id="KW-0812">Transmembrane</keyword>
<gene>
    <name evidence="2" type="ORF">MUN53_08615</name>
</gene>
<proteinExistence type="predicted"/>
<dbReference type="Proteomes" id="UP001165444">
    <property type="component" value="Unassembled WGS sequence"/>
</dbReference>
<keyword evidence="1" id="KW-1133">Transmembrane helix</keyword>
<dbReference type="EMBL" id="JAKZMM010000018">
    <property type="protein sequence ID" value="MCJ2380669.1"/>
    <property type="molecule type" value="Genomic_DNA"/>
</dbReference>
<sequence>MGEEAIVSGNTGYKPPVIERAAIGSIVIYEVTDLELADLKKGDDGGIKLASASFCLSSSLTLLTTILTCTLDTQFKQGCFVASCAFLGLIGVVLSIMSWFSKKHTDRIYETIKKRKPGESK</sequence>
<evidence type="ECO:0000256" key="1">
    <source>
        <dbReference type="SAM" id="Phobius"/>
    </source>
</evidence>
<evidence type="ECO:0000313" key="3">
    <source>
        <dbReference type="Proteomes" id="UP001165444"/>
    </source>
</evidence>
<reference evidence="2 3" key="1">
    <citation type="submission" date="2022-03" db="EMBL/GenBank/DDBJ databases">
        <title>Parabacteroides sp. nov. isolated from swine feces.</title>
        <authorList>
            <person name="Bak J.E."/>
        </authorList>
    </citation>
    <scope>NUCLEOTIDE SEQUENCE [LARGE SCALE GENOMIC DNA]</scope>
    <source>
        <strain evidence="2 3">AGMB00274</strain>
    </source>
</reference>
<name>A0ABT0C0X5_9BACT</name>